<feature type="region of interest" description="Disordered" evidence="1">
    <location>
        <begin position="68"/>
        <end position="328"/>
    </location>
</feature>
<dbReference type="EMBL" id="QZEY01000003">
    <property type="protein sequence ID" value="RJL33365.1"/>
    <property type="molecule type" value="Genomic_DNA"/>
</dbReference>
<dbReference type="RefSeq" id="WP_119926324.1">
    <property type="nucleotide sequence ID" value="NZ_QZEY01000003.1"/>
</dbReference>
<feature type="compositionally biased region" description="Low complexity" evidence="1">
    <location>
        <begin position="188"/>
        <end position="228"/>
    </location>
</feature>
<feature type="compositionally biased region" description="Basic and acidic residues" evidence="1">
    <location>
        <begin position="229"/>
        <end position="239"/>
    </location>
</feature>
<feature type="compositionally biased region" description="Low complexity" evidence="1">
    <location>
        <begin position="256"/>
        <end position="279"/>
    </location>
</feature>
<evidence type="ECO:0000259" key="2">
    <source>
        <dbReference type="Pfam" id="PF26450"/>
    </source>
</evidence>
<reference evidence="3 4" key="1">
    <citation type="submission" date="2018-09" db="EMBL/GenBank/DDBJ databases">
        <title>YIM 75507 draft genome.</title>
        <authorList>
            <person name="Tang S."/>
            <person name="Feng Y."/>
        </authorList>
    </citation>
    <scope>NUCLEOTIDE SEQUENCE [LARGE SCALE GENOMIC DNA]</scope>
    <source>
        <strain evidence="3 4">YIM 75507</strain>
    </source>
</reference>
<proteinExistence type="predicted"/>
<gene>
    <name evidence="3" type="ORF">D5H75_11265</name>
</gene>
<sequence length="375" mass="37818">MSVFNVLNPFHVLRTVKKNVQEVIDDPAQAGEKVKDLPLYVLQTALSGVGHALMLTDRVRTALRQLTEDEDKDGRAAGPAAAAEPEDAPPARREPVIFAPRPSQKAAGQKAGLAETTAPARGEDRAAAAPAKSGRPEPVIFSPRPAEAPANGRTDAKPAAKPATKPAAGATAPGKTGKAGKAGKAGKTETAGKAAPKAKPAPKPAAKAAPKPAAKAAPSASPAPAGKTGARDGAARKADAAASSPLPPAEQTLGTKAAAKAAEAAGKPPAAVDAAAGKVTSGKVTSAGKNDRNDKAAKPGTTAKPGDGGDSAKAGASGEPLPNYGDLTLPSLRARLRGLPVARVEELLEYERAHADRPDVVRMYEKRIAKLIAQG</sequence>
<evidence type="ECO:0000313" key="4">
    <source>
        <dbReference type="Proteomes" id="UP000265768"/>
    </source>
</evidence>
<evidence type="ECO:0000256" key="1">
    <source>
        <dbReference type="SAM" id="MobiDB-lite"/>
    </source>
</evidence>
<evidence type="ECO:0000313" key="3">
    <source>
        <dbReference type="EMBL" id="RJL33365.1"/>
    </source>
</evidence>
<keyword evidence="4" id="KW-1185">Reference proteome</keyword>
<dbReference type="AlphaFoldDB" id="A0A3A4AUU3"/>
<feature type="compositionally biased region" description="Low complexity" evidence="1">
    <location>
        <begin position="157"/>
        <end position="176"/>
    </location>
</feature>
<accession>A0A3A4AUU3</accession>
<dbReference type="Proteomes" id="UP000265768">
    <property type="component" value="Unassembled WGS sequence"/>
</dbReference>
<comment type="caution">
    <text evidence="3">The sequence shown here is derived from an EMBL/GenBank/DDBJ whole genome shotgun (WGS) entry which is preliminary data.</text>
</comment>
<dbReference type="Pfam" id="PF26450">
    <property type="entry name" value="DUF8129"/>
    <property type="match status" value="1"/>
</dbReference>
<name>A0A3A4AUU3_9ACTN</name>
<dbReference type="OrthoDB" id="3544242at2"/>
<organism evidence="3 4">
    <name type="scientific">Bailinhaonella thermotolerans</name>
    <dbReference type="NCBI Taxonomy" id="1070861"/>
    <lineage>
        <taxon>Bacteria</taxon>
        <taxon>Bacillati</taxon>
        <taxon>Actinomycetota</taxon>
        <taxon>Actinomycetes</taxon>
        <taxon>Streptosporangiales</taxon>
        <taxon>Streptosporangiaceae</taxon>
        <taxon>Bailinhaonella</taxon>
    </lineage>
</organism>
<protein>
    <recommendedName>
        <fullName evidence="2">DUF8129 domain-containing protein</fullName>
    </recommendedName>
</protein>
<feature type="domain" description="DUF8129" evidence="2">
    <location>
        <begin position="329"/>
        <end position="368"/>
    </location>
</feature>
<dbReference type="InterPro" id="IPR058442">
    <property type="entry name" value="DUF8129"/>
</dbReference>